<name>A0A9K3E8B2_HELAN</name>
<keyword evidence="4" id="KW-1185">Reference proteome</keyword>
<dbReference type="Pfam" id="PF22646">
    <property type="entry name" value="PPP2R1A-like_HEAT"/>
    <property type="match status" value="1"/>
</dbReference>
<protein>
    <submittedName>
        <fullName evidence="3">Armadillo-like helical protein</fullName>
    </submittedName>
</protein>
<dbReference type="InterPro" id="IPR011989">
    <property type="entry name" value="ARM-like"/>
</dbReference>
<organism evidence="3 4">
    <name type="scientific">Helianthus annuus</name>
    <name type="common">Common sunflower</name>
    <dbReference type="NCBI Taxonomy" id="4232"/>
    <lineage>
        <taxon>Eukaryota</taxon>
        <taxon>Viridiplantae</taxon>
        <taxon>Streptophyta</taxon>
        <taxon>Embryophyta</taxon>
        <taxon>Tracheophyta</taxon>
        <taxon>Spermatophyta</taxon>
        <taxon>Magnoliopsida</taxon>
        <taxon>eudicotyledons</taxon>
        <taxon>Gunneridae</taxon>
        <taxon>Pentapetalae</taxon>
        <taxon>asterids</taxon>
        <taxon>campanulids</taxon>
        <taxon>Asterales</taxon>
        <taxon>Asteraceae</taxon>
        <taxon>Asteroideae</taxon>
        <taxon>Heliantheae alliance</taxon>
        <taxon>Heliantheae</taxon>
        <taxon>Helianthus</taxon>
    </lineage>
</organism>
<evidence type="ECO:0000259" key="2">
    <source>
        <dbReference type="Pfam" id="PF22646"/>
    </source>
</evidence>
<gene>
    <name evidence="3" type="ORF">HanXRQr2_Chr14g0636461</name>
</gene>
<dbReference type="AlphaFoldDB" id="A0A9K3E8B2"/>
<keyword evidence="1" id="KW-0677">Repeat</keyword>
<evidence type="ECO:0000313" key="3">
    <source>
        <dbReference type="EMBL" id="KAF5768437.1"/>
    </source>
</evidence>
<dbReference type="Gene3D" id="1.25.10.10">
    <property type="entry name" value="Leucine-rich Repeat Variant"/>
    <property type="match status" value="1"/>
</dbReference>
<reference evidence="3" key="1">
    <citation type="journal article" date="2017" name="Nature">
        <title>The sunflower genome provides insights into oil metabolism, flowering and Asterid evolution.</title>
        <authorList>
            <person name="Badouin H."/>
            <person name="Gouzy J."/>
            <person name="Grassa C.J."/>
            <person name="Murat F."/>
            <person name="Staton S.E."/>
            <person name="Cottret L."/>
            <person name="Lelandais-Briere C."/>
            <person name="Owens G.L."/>
            <person name="Carrere S."/>
            <person name="Mayjonade B."/>
            <person name="Legrand L."/>
            <person name="Gill N."/>
            <person name="Kane N.C."/>
            <person name="Bowers J.E."/>
            <person name="Hubner S."/>
            <person name="Bellec A."/>
            <person name="Berard A."/>
            <person name="Berges H."/>
            <person name="Blanchet N."/>
            <person name="Boniface M.C."/>
            <person name="Brunel D."/>
            <person name="Catrice O."/>
            <person name="Chaidir N."/>
            <person name="Claudel C."/>
            <person name="Donnadieu C."/>
            <person name="Faraut T."/>
            <person name="Fievet G."/>
            <person name="Helmstetter N."/>
            <person name="King M."/>
            <person name="Knapp S.J."/>
            <person name="Lai Z."/>
            <person name="Le Paslier M.C."/>
            <person name="Lippi Y."/>
            <person name="Lorenzon L."/>
            <person name="Mandel J.R."/>
            <person name="Marage G."/>
            <person name="Marchand G."/>
            <person name="Marquand E."/>
            <person name="Bret-Mestries E."/>
            <person name="Morien E."/>
            <person name="Nambeesan S."/>
            <person name="Nguyen T."/>
            <person name="Pegot-Espagnet P."/>
            <person name="Pouilly N."/>
            <person name="Raftis F."/>
            <person name="Sallet E."/>
            <person name="Schiex T."/>
            <person name="Thomas J."/>
            <person name="Vandecasteele C."/>
            <person name="Vares D."/>
            <person name="Vear F."/>
            <person name="Vautrin S."/>
            <person name="Crespi M."/>
            <person name="Mangin B."/>
            <person name="Burke J.M."/>
            <person name="Salse J."/>
            <person name="Munos S."/>
            <person name="Vincourt P."/>
            <person name="Rieseberg L.H."/>
            <person name="Langlade N.B."/>
        </authorList>
    </citation>
    <scope>NUCLEOTIDE SEQUENCE</scope>
    <source>
        <tissue evidence="3">Leaves</tissue>
    </source>
</reference>
<feature type="domain" description="Phosphatase PP2A regulatory subunit A/Splicing factor 3B subunit 1-like HEAT repeat" evidence="2">
    <location>
        <begin position="15"/>
        <end position="59"/>
    </location>
</feature>
<dbReference type="EMBL" id="MNCJ02000329">
    <property type="protein sequence ID" value="KAF5768437.1"/>
    <property type="molecule type" value="Genomic_DNA"/>
</dbReference>
<proteinExistence type="predicted"/>
<sequence length="64" mass="7208">MDLVPACMRLLRDSVRACARLLHDNEAEVRTTAAGKITKFSCILSPKLTVQHILPWVKNHYGFA</sequence>
<dbReference type="InterPro" id="IPR054573">
    <property type="entry name" value="PP2A/SF3B1-like_HEAT"/>
</dbReference>
<dbReference type="Proteomes" id="UP000215914">
    <property type="component" value="Unassembled WGS sequence"/>
</dbReference>
<dbReference type="Gramene" id="mRNA:HanXRQr2_Chr14g0636461">
    <property type="protein sequence ID" value="mRNA:HanXRQr2_Chr14g0636461"/>
    <property type="gene ID" value="HanXRQr2_Chr14g0636461"/>
</dbReference>
<evidence type="ECO:0000256" key="1">
    <source>
        <dbReference type="ARBA" id="ARBA00022737"/>
    </source>
</evidence>
<accession>A0A9K3E8B2</accession>
<evidence type="ECO:0000313" key="4">
    <source>
        <dbReference type="Proteomes" id="UP000215914"/>
    </source>
</evidence>
<comment type="caution">
    <text evidence="3">The sequence shown here is derived from an EMBL/GenBank/DDBJ whole genome shotgun (WGS) entry which is preliminary data.</text>
</comment>
<reference evidence="3" key="2">
    <citation type="submission" date="2020-06" db="EMBL/GenBank/DDBJ databases">
        <title>Helianthus annuus Genome sequencing and assembly Release 2.</title>
        <authorList>
            <person name="Gouzy J."/>
            <person name="Langlade N."/>
            <person name="Munos S."/>
        </authorList>
    </citation>
    <scope>NUCLEOTIDE SEQUENCE</scope>
    <source>
        <tissue evidence="3">Leaves</tissue>
    </source>
</reference>